<comment type="caution">
    <text evidence="1">The sequence shown here is derived from an EMBL/GenBank/DDBJ whole genome shotgun (WGS) entry which is preliminary data.</text>
</comment>
<protein>
    <recommendedName>
        <fullName evidence="3">WD40 repeat protein</fullName>
    </recommendedName>
</protein>
<sequence length="337" mass="38006">MWKRSGLRVAGVLLVALLCSGFGKAEPTLLIAFTDEREAVHHLQFQPPAAEASLLDLADQGGGQTAVLAADGKRLYEAGRDAEQHLQLYEVDLRTQSRRQLTTQFVRIDNLRLDKKHRRLYLRVLQKGHQNAQVAAYDLEKGTVQVWSPEEFDTSVQSFDVNPKSGDLLAWVYSLREEQEHVEEGHQMEAPMEPPHYKLQLHKDGGAAAGQQVGESEKQPLDVSLSEDGQHALFAAVQWPHEERMRYSIVHADLRTGNSHTVLVEQGRVAELKQPQYAPDGRGFYFTAAAADQPMQTDKQGDQSRPRALYRYDFKSKAAVEVWKRAGGKLNQYLLQR</sequence>
<reference evidence="1 2" key="1">
    <citation type="submission" date="2018-05" db="EMBL/GenBank/DDBJ databases">
        <title>Genomic Encyclopedia of Type Strains, Phase IV (KMG-IV): sequencing the most valuable type-strain genomes for metagenomic binning, comparative biology and taxonomic classification.</title>
        <authorList>
            <person name="Goeker M."/>
        </authorList>
    </citation>
    <scope>NUCLEOTIDE SEQUENCE [LARGE SCALE GENOMIC DNA]</scope>
    <source>
        <strain evidence="1 2">DSM 18773</strain>
    </source>
</reference>
<dbReference type="RefSeq" id="WP_146200939.1">
    <property type="nucleotide sequence ID" value="NZ_QGGL01000003.1"/>
</dbReference>
<dbReference type="OrthoDB" id="2768010at2"/>
<accession>A0A316DC01</accession>
<gene>
    <name evidence="1" type="ORF">C7459_10331</name>
</gene>
<dbReference type="Proteomes" id="UP000245634">
    <property type="component" value="Unassembled WGS sequence"/>
</dbReference>
<dbReference type="AlphaFoldDB" id="A0A316DC01"/>
<name>A0A316DC01_9BACL</name>
<proteinExistence type="predicted"/>
<dbReference type="SUPFAM" id="SSF82171">
    <property type="entry name" value="DPP6 N-terminal domain-like"/>
    <property type="match status" value="1"/>
</dbReference>
<evidence type="ECO:0008006" key="3">
    <source>
        <dbReference type="Google" id="ProtNLM"/>
    </source>
</evidence>
<dbReference type="EMBL" id="QGGL01000003">
    <property type="protein sequence ID" value="PWK15495.1"/>
    <property type="molecule type" value="Genomic_DNA"/>
</dbReference>
<organism evidence="1 2">
    <name type="scientific">Tumebacillus permanentifrigoris</name>
    <dbReference type="NCBI Taxonomy" id="378543"/>
    <lineage>
        <taxon>Bacteria</taxon>
        <taxon>Bacillati</taxon>
        <taxon>Bacillota</taxon>
        <taxon>Bacilli</taxon>
        <taxon>Bacillales</taxon>
        <taxon>Alicyclobacillaceae</taxon>
        <taxon>Tumebacillus</taxon>
    </lineage>
</organism>
<evidence type="ECO:0000313" key="1">
    <source>
        <dbReference type="EMBL" id="PWK15495.1"/>
    </source>
</evidence>
<keyword evidence="2" id="KW-1185">Reference proteome</keyword>
<evidence type="ECO:0000313" key="2">
    <source>
        <dbReference type="Proteomes" id="UP000245634"/>
    </source>
</evidence>